<dbReference type="InterPro" id="IPR008948">
    <property type="entry name" value="L-Aspartase-like"/>
</dbReference>
<dbReference type="PANTHER" id="PTHR42696">
    <property type="entry name" value="ASPARTATE AMMONIA-LYASE"/>
    <property type="match status" value="1"/>
</dbReference>
<proteinExistence type="predicted"/>
<evidence type="ECO:0000313" key="3">
    <source>
        <dbReference type="EMBL" id="PSL00870.1"/>
    </source>
</evidence>
<evidence type="ECO:0000313" key="4">
    <source>
        <dbReference type="Proteomes" id="UP000240542"/>
    </source>
</evidence>
<evidence type="ECO:0000256" key="1">
    <source>
        <dbReference type="ARBA" id="ARBA00023239"/>
    </source>
</evidence>
<dbReference type="GO" id="GO:0006531">
    <property type="term" value="P:aspartate metabolic process"/>
    <property type="evidence" value="ECO:0007669"/>
    <property type="project" value="TreeGrafter"/>
</dbReference>
<dbReference type="Gene3D" id="1.20.200.10">
    <property type="entry name" value="Fumarase/aspartase (Central domain)"/>
    <property type="match status" value="1"/>
</dbReference>
<keyword evidence="4" id="KW-1185">Reference proteome</keyword>
<dbReference type="InterPro" id="IPR020557">
    <property type="entry name" value="Fumarate_lyase_CS"/>
</dbReference>
<sequence>MPVPDRPSAPLWGKVTALALDNSPATGMGLQDVPALVSAFAQVKIAAARANRGLATVDEHRADAIVAAAAEVAAGRHMRHFPLRVIAAGGGTATNMNVNEVVAARATELASAERRVDVHPNDHVNRSQSSNDVYPTAVKLTLIPLVRAVAAELRRLAGGFDRQAHEHSGLLRLGRTGWQDAVAVPVAATHRGHAHAMRRLAGQLDDAERELHAIPLGGTVLGTGSGAPDGFAESALSHLRELTGRDLRRSEDLTDAFAHSDTYSLVADTAARTAAVLFKICQDLRILSSGPHGGLAEVALPQLQPGSSIMPGKNNPVIPNMVLQTGFSVRAAAYAVSMAVSAGEPDINLNGPAVVANLVPALDELQATIAVLNDKCVSGLRWNPDRLDTLRRGAYDRLIAVAEESGYEAALHGSPGAAEEETRTA</sequence>
<comment type="caution">
    <text evidence="3">The sequence shown here is derived from an EMBL/GenBank/DDBJ whole genome shotgun (WGS) entry which is preliminary data.</text>
</comment>
<organism evidence="3 4">
    <name type="scientific">Murinocardiopsis flavida</name>
    <dbReference type="NCBI Taxonomy" id="645275"/>
    <lineage>
        <taxon>Bacteria</taxon>
        <taxon>Bacillati</taxon>
        <taxon>Actinomycetota</taxon>
        <taxon>Actinomycetes</taxon>
        <taxon>Streptosporangiales</taxon>
        <taxon>Nocardiopsidaceae</taxon>
        <taxon>Murinocardiopsis</taxon>
    </lineage>
</organism>
<dbReference type="PANTHER" id="PTHR42696:SF2">
    <property type="entry name" value="ASPARTATE AMMONIA-LYASE"/>
    <property type="match status" value="1"/>
</dbReference>
<dbReference type="InterPro" id="IPR051546">
    <property type="entry name" value="Aspartate_Ammonia-Lyase"/>
</dbReference>
<protein>
    <submittedName>
        <fullName evidence="3">Aspartate ammonia-lyase</fullName>
    </submittedName>
</protein>
<dbReference type="Proteomes" id="UP000240542">
    <property type="component" value="Unassembled WGS sequence"/>
</dbReference>
<keyword evidence="1 3" id="KW-0456">Lyase</keyword>
<dbReference type="AlphaFoldDB" id="A0A2P8DUH4"/>
<dbReference type="Pfam" id="PF00206">
    <property type="entry name" value="Lyase_1"/>
    <property type="match status" value="1"/>
</dbReference>
<dbReference type="GO" id="GO:0005829">
    <property type="term" value="C:cytosol"/>
    <property type="evidence" value="ECO:0007669"/>
    <property type="project" value="TreeGrafter"/>
</dbReference>
<dbReference type="InterPro" id="IPR024083">
    <property type="entry name" value="Fumarase/histidase_N"/>
</dbReference>
<dbReference type="SUPFAM" id="SSF48557">
    <property type="entry name" value="L-aspartase-like"/>
    <property type="match status" value="1"/>
</dbReference>
<reference evidence="3 4" key="1">
    <citation type="submission" date="2018-03" db="EMBL/GenBank/DDBJ databases">
        <title>Genomic Encyclopedia of Archaeal and Bacterial Type Strains, Phase II (KMG-II): from individual species to whole genera.</title>
        <authorList>
            <person name="Goeker M."/>
        </authorList>
    </citation>
    <scope>NUCLEOTIDE SEQUENCE [LARGE SCALE GENOMIC DNA]</scope>
    <source>
        <strain evidence="3 4">DSM 45312</strain>
    </source>
</reference>
<dbReference type="RefSeq" id="WP_106581044.1">
    <property type="nucleotide sequence ID" value="NZ_PYGA01000001.1"/>
</dbReference>
<dbReference type="InterPro" id="IPR000362">
    <property type="entry name" value="Fumarate_lyase_fam"/>
</dbReference>
<dbReference type="GO" id="GO:0008797">
    <property type="term" value="F:aspartate ammonia-lyase activity"/>
    <property type="evidence" value="ECO:0007669"/>
    <property type="project" value="TreeGrafter"/>
</dbReference>
<evidence type="ECO:0000259" key="2">
    <source>
        <dbReference type="Pfam" id="PF00206"/>
    </source>
</evidence>
<feature type="domain" description="Fumarate lyase N-terminal" evidence="2">
    <location>
        <begin position="31"/>
        <end position="329"/>
    </location>
</feature>
<name>A0A2P8DUH4_9ACTN</name>
<dbReference type="PROSITE" id="PS00163">
    <property type="entry name" value="FUMARATE_LYASES"/>
    <property type="match status" value="1"/>
</dbReference>
<dbReference type="PRINTS" id="PR00149">
    <property type="entry name" value="FUMRATELYASE"/>
</dbReference>
<dbReference type="OrthoDB" id="9802809at2"/>
<dbReference type="InterPro" id="IPR022761">
    <property type="entry name" value="Fumarate_lyase_N"/>
</dbReference>
<dbReference type="Gene3D" id="1.10.275.10">
    <property type="entry name" value="Fumarase/aspartase (N-terminal domain)"/>
    <property type="match status" value="1"/>
</dbReference>
<dbReference type="EMBL" id="PYGA01000001">
    <property type="protein sequence ID" value="PSL00870.1"/>
    <property type="molecule type" value="Genomic_DNA"/>
</dbReference>
<accession>A0A2P8DUH4</accession>
<gene>
    <name evidence="3" type="ORF">CLV63_101349</name>
</gene>